<protein>
    <submittedName>
        <fullName evidence="1">Uncharacterized protein</fullName>
    </submittedName>
</protein>
<organism evidence="1">
    <name type="scientific">Rhipicephalus microplus</name>
    <name type="common">Cattle tick</name>
    <name type="synonym">Boophilus microplus</name>
    <dbReference type="NCBI Taxonomy" id="6941"/>
    <lineage>
        <taxon>Eukaryota</taxon>
        <taxon>Metazoa</taxon>
        <taxon>Ecdysozoa</taxon>
        <taxon>Arthropoda</taxon>
        <taxon>Chelicerata</taxon>
        <taxon>Arachnida</taxon>
        <taxon>Acari</taxon>
        <taxon>Parasitiformes</taxon>
        <taxon>Ixodida</taxon>
        <taxon>Ixodoidea</taxon>
        <taxon>Ixodidae</taxon>
        <taxon>Rhipicephalinae</taxon>
        <taxon>Rhipicephalus</taxon>
        <taxon>Boophilus</taxon>
    </lineage>
</organism>
<sequence>MNAALEITFIMNFRIGQTYFLVRCIVVITRSECDVMCSTVQPTGRFVVGLLHIFCTLVHRNYEPHRSFSTVPLGVVATLDMLERQLCLLKALARSVLGEVCCVILTLLGRTFNDPVQHFHSLLLCQ</sequence>
<dbReference type="EMBL" id="GIKN01002212">
    <property type="protein sequence ID" value="NIE44485.1"/>
    <property type="molecule type" value="Transcribed_RNA"/>
</dbReference>
<dbReference type="AlphaFoldDB" id="A0A6G5A0D8"/>
<evidence type="ECO:0000313" key="1">
    <source>
        <dbReference type="EMBL" id="NIE44485.1"/>
    </source>
</evidence>
<name>A0A6G5A0D8_RHIMP</name>
<reference evidence="1" key="1">
    <citation type="submission" date="2020-03" db="EMBL/GenBank/DDBJ databases">
        <title>A transcriptome and proteome of the tick Rhipicephalus microplus shaped by the genetic composition of its hosts and developmental stage.</title>
        <authorList>
            <person name="Garcia G.R."/>
            <person name="Ribeiro J.M.C."/>
            <person name="Maruyama S.R."/>
            <person name="Gardinasse L.G."/>
            <person name="Nelson K."/>
            <person name="Ferreira B.R."/>
            <person name="Andrade T.G."/>
            <person name="Santos I.K.F.M."/>
        </authorList>
    </citation>
    <scope>NUCLEOTIDE SEQUENCE</scope>
    <source>
        <strain evidence="1">NSGR</strain>
        <tissue evidence="1">Salivary glands</tissue>
    </source>
</reference>
<proteinExistence type="predicted"/>
<accession>A0A6G5A0D8</accession>